<evidence type="ECO:0000256" key="1">
    <source>
        <dbReference type="ARBA" id="ARBA00023125"/>
    </source>
</evidence>
<dbReference type="RefSeq" id="WP_311192596.1">
    <property type="nucleotide sequence ID" value="NZ_CP115541.1"/>
</dbReference>
<proteinExistence type="predicted"/>
<keyword evidence="4" id="KW-1185">Reference proteome</keyword>
<name>A0ABY9YRD5_9GAMM</name>
<sequence length="117" mass="13127">MNTSPHPRAKRHNPKTSPRSEQLPPLHPGDILTEDFMRPLKLSGRALACAIGVSHSRIATIASRKAAITADTAIRLGQYFDTSPWFWMNLQVRFDLETAQVPAGRIVPHSCEEVRTW</sequence>
<feature type="region of interest" description="Disordered" evidence="2">
    <location>
        <begin position="1"/>
        <end position="28"/>
    </location>
</feature>
<protein>
    <submittedName>
        <fullName evidence="3">HigA family addiction module antitoxin</fullName>
    </submittedName>
</protein>
<organism evidence="3 4">
    <name type="scientific">Stenotrophomonas oahuensis</name>
    <dbReference type="NCBI Taxonomy" id="3003271"/>
    <lineage>
        <taxon>Bacteria</taxon>
        <taxon>Pseudomonadati</taxon>
        <taxon>Pseudomonadota</taxon>
        <taxon>Gammaproteobacteria</taxon>
        <taxon>Lysobacterales</taxon>
        <taxon>Lysobacteraceae</taxon>
        <taxon>Stenotrophomonas</taxon>
    </lineage>
</organism>
<evidence type="ECO:0000313" key="4">
    <source>
        <dbReference type="Proteomes" id="UP001302072"/>
    </source>
</evidence>
<dbReference type="InterPro" id="IPR001387">
    <property type="entry name" value="Cro/C1-type_HTH"/>
</dbReference>
<gene>
    <name evidence="3" type="ORF">PDM29_03980</name>
</gene>
<dbReference type="CDD" id="cd00093">
    <property type="entry name" value="HTH_XRE"/>
    <property type="match status" value="1"/>
</dbReference>
<keyword evidence="1" id="KW-0238">DNA-binding</keyword>
<dbReference type="PANTHER" id="PTHR36924">
    <property type="entry name" value="ANTITOXIN HIGA-1"/>
    <property type="match status" value="1"/>
</dbReference>
<dbReference type="NCBIfam" id="TIGR02607">
    <property type="entry name" value="antidote_HigA"/>
    <property type="match status" value="1"/>
</dbReference>
<dbReference type="Gene3D" id="1.10.260.40">
    <property type="entry name" value="lambda repressor-like DNA-binding domains"/>
    <property type="match status" value="1"/>
</dbReference>
<dbReference type="EMBL" id="CP115541">
    <property type="protein sequence ID" value="WNH53447.1"/>
    <property type="molecule type" value="Genomic_DNA"/>
</dbReference>
<accession>A0ABY9YRD5</accession>
<dbReference type="InterPro" id="IPR013430">
    <property type="entry name" value="Toxin_antidote_HigA"/>
</dbReference>
<dbReference type="InterPro" id="IPR010982">
    <property type="entry name" value="Lambda_DNA-bd_dom_sf"/>
</dbReference>
<evidence type="ECO:0000256" key="2">
    <source>
        <dbReference type="SAM" id="MobiDB-lite"/>
    </source>
</evidence>
<dbReference type="Proteomes" id="UP001302072">
    <property type="component" value="Chromosome"/>
</dbReference>
<dbReference type="SUPFAM" id="SSF47413">
    <property type="entry name" value="lambda repressor-like DNA-binding domains"/>
    <property type="match status" value="1"/>
</dbReference>
<reference evidence="3 4" key="1">
    <citation type="submission" date="2022-12" db="EMBL/GenBank/DDBJ databases">
        <title>Two new species, Stenotrophomonas aracearum and Stenotrophomonas oahuensis, isolated from Anthurium (Araceae family) in Hawaii.</title>
        <authorList>
            <person name="Chunag S.C."/>
            <person name="Dobhal S."/>
            <person name="Alvarez A."/>
            <person name="Arif M."/>
        </authorList>
    </citation>
    <scope>NUCLEOTIDE SEQUENCE [LARGE SCALE GENOMIC DNA]</scope>
    <source>
        <strain evidence="3 4">A5586</strain>
    </source>
</reference>
<dbReference type="PANTHER" id="PTHR36924:SF1">
    <property type="entry name" value="ANTITOXIN HIGA-1"/>
    <property type="match status" value="1"/>
</dbReference>
<evidence type="ECO:0000313" key="3">
    <source>
        <dbReference type="EMBL" id="WNH53447.1"/>
    </source>
</evidence>